<dbReference type="KEGG" id="bpt:Bpet3615"/>
<dbReference type="STRING" id="94624.Bpet3615"/>
<organism evidence="4 5">
    <name type="scientific">Bordetella petrii (strain ATCC BAA-461 / DSM 12804 / CCUG 43448 / CIP 107267 / Se-1111R)</name>
    <dbReference type="NCBI Taxonomy" id="340100"/>
    <lineage>
        <taxon>Bacteria</taxon>
        <taxon>Pseudomonadati</taxon>
        <taxon>Pseudomonadota</taxon>
        <taxon>Betaproteobacteria</taxon>
        <taxon>Burkholderiales</taxon>
        <taxon>Alcaligenaceae</taxon>
        <taxon>Bordetella</taxon>
    </lineage>
</organism>
<dbReference type="Proteomes" id="UP000001225">
    <property type="component" value="Chromosome"/>
</dbReference>
<evidence type="ECO:0000259" key="3">
    <source>
        <dbReference type="PROSITE" id="PS51186"/>
    </source>
</evidence>
<dbReference type="GO" id="GO:0008080">
    <property type="term" value="F:N-acetyltransferase activity"/>
    <property type="evidence" value="ECO:0007669"/>
    <property type="project" value="TreeGrafter"/>
</dbReference>
<feature type="domain" description="N-acetyltransferase" evidence="3">
    <location>
        <begin position="45"/>
        <end position="201"/>
    </location>
</feature>
<dbReference type="EMBL" id="AM902716">
    <property type="protein sequence ID" value="CAP43958.1"/>
    <property type="molecule type" value="Genomic_DNA"/>
</dbReference>
<dbReference type="PANTHER" id="PTHR10545">
    <property type="entry name" value="DIAMINE N-ACETYLTRANSFERASE"/>
    <property type="match status" value="1"/>
</dbReference>
<dbReference type="SUPFAM" id="SSF55729">
    <property type="entry name" value="Acyl-CoA N-acyltransferases (Nat)"/>
    <property type="match status" value="1"/>
</dbReference>
<protein>
    <submittedName>
        <fullName evidence="4">Probable acetyltransferase</fullName>
    </submittedName>
</protein>
<dbReference type="AlphaFoldDB" id="A9HZL2"/>
<dbReference type="InterPro" id="IPR000182">
    <property type="entry name" value="GNAT_dom"/>
</dbReference>
<dbReference type="InterPro" id="IPR016181">
    <property type="entry name" value="Acyl_CoA_acyltransferase"/>
</dbReference>
<dbReference type="PANTHER" id="PTHR10545:SF29">
    <property type="entry name" value="GH14572P-RELATED"/>
    <property type="match status" value="1"/>
</dbReference>
<reference evidence="4 5" key="1">
    <citation type="journal article" date="2008" name="BMC Genomics">
        <title>The missing link: Bordetella petrii is endowed with both the metabolic versatility of environmental bacteria and virulence traits of pathogenic Bordetellae.</title>
        <authorList>
            <person name="Gross R."/>
            <person name="Guzman C.A."/>
            <person name="Sebaihia M."/>
            <person name="Martins Dos Santos V.A."/>
            <person name="Pieper D.H."/>
            <person name="Koebnik R."/>
            <person name="Lechner M."/>
            <person name="Bartels D."/>
            <person name="Buhrmester J."/>
            <person name="Choudhuri J.V."/>
            <person name="Ebensen T."/>
            <person name="Gaigalat L."/>
            <person name="Herrmann S."/>
            <person name="Khachane A.N."/>
            <person name="Larisch C."/>
            <person name="Link S."/>
            <person name="Linke B."/>
            <person name="Meyer F."/>
            <person name="Mormann S."/>
            <person name="Nakunst D."/>
            <person name="Rueckert C."/>
            <person name="Schneiker-Bekel S."/>
            <person name="Schulze K."/>
            <person name="Vorhoelter F.J."/>
            <person name="Yevsa T."/>
            <person name="Engle J.T."/>
            <person name="Goldman W.E."/>
            <person name="Puehler A."/>
            <person name="Goebel U.B."/>
            <person name="Goesmann A."/>
            <person name="Bloecker H."/>
            <person name="Kaiser O."/>
            <person name="Martinez-Arias R."/>
        </authorList>
    </citation>
    <scope>NUCLEOTIDE SEQUENCE [LARGE SCALE GENOMIC DNA]</scope>
    <source>
        <strain evidence="5">ATCC BAA-461 / DSM 12804 / CCUG 43448 / CIP 107267 / Se-1111R</strain>
    </source>
</reference>
<gene>
    <name evidence="4" type="ordered locus">Bpet3615</name>
</gene>
<evidence type="ECO:0000256" key="2">
    <source>
        <dbReference type="ARBA" id="ARBA00023315"/>
    </source>
</evidence>
<accession>A9HZL2</accession>
<evidence type="ECO:0000256" key="1">
    <source>
        <dbReference type="ARBA" id="ARBA00022679"/>
    </source>
</evidence>
<keyword evidence="1" id="KW-0808">Transferase</keyword>
<dbReference type="InterPro" id="IPR051016">
    <property type="entry name" value="Diverse_Substrate_AcTransf"/>
</dbReference>
<dbReference type="Gene3D" id="3.40.630.30">
    <property type="match status" value="1"/>
</dbReference>
<dbReference type="PROSITE" id="PS51186">
    <property type="entry name" value="GNAT"/>
    <property type="match status" value="1"/>
</dbReference>
<keyword evidence="2" id="KW-0012">Acyltransferase</keyword>
<evidence type="ECO:0000313" key="5">
    <source>
        <dbReference type="Proteomes" id="UP000001225"/>
    </source>
</evidence>
<evidence type="ECO:0000313" key="4">
    <source>
        <dbReference type="EMBL" id="CAP43958.1"/>
    </source>
</evidence>
<dbReference type="CDD" id="cd04301">
    <property type="entry name" value="NAT_SF"/>
    <property type="match status" value="1"/>
</dbReference>
<dbReference type="eggNOG" id="COG0456">
    <property type="taxonomic scope" value="Bacteria"/>
</dbReference>
<keyword evidence="5" id="KW-1185">Reference proteome</keyword>
<name>A9HZL2_BORPD</name>
<sequence>MLRASILWPVYPRRARRGIITNALLTLTGPHRRPQPRNPIVLDIIDADFNNPAHGEMVVALLDEYARGPMGGGEALSDYSRANLAAELARRPTAGALVALYDGMPAGLAIYFEGFSSFACKPLLNLHDFMVSERYRRLGIAQRLLEALEGVAARRGCCKITLEVLQGNEPAKALYRKIGYQGYELAGDTGQAMFWQKKLAA</sequence>
<proteinExistence type="predicted"/>
<dbReference type="Pfam" id="PF00583">
    <property type="entry name" value="Acetyltransf_1"/>
    <property type="match status" value="1"/>
</dbReference>